<comment type="caution">
    <text evidence="1">The sequence shown here is derived from an EMBL/GenBank/DDBJ whole genome shotgun (WGS) entry which is preliminary data.</text>
</comment>
<accession>A0ACC0KT64</accession>
<proteinExistence type="predicted"/>
<protein>
    <submittedName>
        <fullName evidence="1">Uncharacterized protein</fullName>
    </submittedName>
</protein>
<name>A0ACC0KT64_CHOFU</name>
<keyword evidence="2" id="KW-1185">Reference proteome</keyword>
<gene>
    <name evidence="1" type="ORF">MSG28_013236</name>
</gene>
<evidence type="ECO:0000313" key="1">
    <source>
        <dbReference type="EMBL" id="KAI8439460.1"/>
    </source>
</evidence>
<dbReference type="Proteomes" id="UP001064048">
    <property type="component" value="Chromosome 23"/>
</dbReference>
<sequence length="126" mass="14009">MRLTSLSTILHVFFITDWSVVYASLGGVAALCALGGLCYGTARAARRLCAPRKPRPRPKYRLLPVADHEDKPFASKDMSESETESDVLFESKSKTTSFATRMMNGEASRDSYKKNGHYKGSRKVKT</sequence>
<evidence type="ECO:0000313" key="2">
    <source>
        <dbReference type="Proteomes" id="UP001064048"/>
    </source>
</evidence>
<dbReference type="EMBL" id="CM046123">
    <property type="protein sequence ID" value="KAI8439460.1"/>
    <property type="molecule type" value="Genomic_DNA"/>
</dbReference>
<reference evidence="1 2" key="1">
    <citation type="journal article" date="2022" name="Genome Biol. Evol.">
        <title>The Spruce Budworm Genome: Reconstructing the Evolutionary History of Antifreeze Proteins.</title>
        <authorList>
            <person name="Beliveau C."/>
            <person name="Gagne P."/>
            <person name="Picq S."/>
            <person name="Vernygora O."/>
            <person name="Keeling C.I."/>
            <person name="Pinkney K."/>
            <person name="Doucet D."/>
            <person name="Wen F."/>
            <person name="Johnston J.S."/>
            <person name="Maaroufi H."/>
            <person name="Boyle B."/>
            <person name="Laroche J."/>
            <person name="Dewar K."/>
            <person name="Juretic N."/>
            <person name="Blackburn G."/>
            <person name="Nisole A."/>
            <person name="Brunet B."/>
            <person name="Brandao M."/>
            <person name="Lumley L."/>
            <person name="Duan J."/>
            <person name="Quan G."/>
            <person name="Lucarotti C.J."/>
            <person name="Roe A.D."/>
            <person name="Sperling F.A.H."/>
            <person name="Levesque R.C."/>
            <person name="Cusson M."/>
        </authorList>
    </citation>
    <scope>NUCLEOTIDE SEQUENCE [LARGE SCALE GENOMIC DNA]</scope>
    <source>
        <strain evidence="1">Glfc:IPQL:Cfum</strain>
    </source>
</reference>
<organism evidence="1 2">
    <name type="scientific">Choristoneura fumiferana</name>
    <name type="common">Spruce budworm moth</name>
    <name type="synonym">Archips fumiferana</name>
    <dbReference type="NCBI Taxonomy" id="7141"/>
    <lineage>
        <taxon>Eukaryota</taxon>
        <taxon>Metazoa</taxon>
        <taxon>Ecdysozoa</taxon>
        <taxon>Arthropoda</taxon>
        <taxon>Hexapoda</taxon>
        <taxon>Insecta</taxon>
        <taxon>Pterygota</taxon>
        <taxon>Neoptera</taxon>
        <taxon>Endopterygota</taxon>
        <taxon>Lepidoptera</taxon>
        <taxon>Glossata</taxon>
        <taxon>Ditrysia</taxon>
        <taxon>Tortricoidea</taxon>
        <taxon>Tortricidae</taxon>
        <taxon>Tortricinae</taxon>
        <taxon>Choristoneura</taxon>
    </lineage>
</organism>